<dbReference type="SUPFAM" id="SSF52833">
    <property type="entry name" value="Thioredoxin-like"/>
    <property type="match status" value="1"/>
</dbReference>
<protein>
    <submittedName>
        <fullName evidence="3">Arsenate reductase, glutaredoxin family</fullName>
    </submittedName>
</protein>
<dbReference type="Proteomes" id="UP000186098">
    <property type="component" value="Unassembled WGS sequence"/>
</dbReference>
<reference evidence="4" key="1">
    <citation type="submission" date="2017-01" db="EMBL/GenBank/DDBJ databases">
        <authorList>
            <person name="Varghese N."/>
            <person name="Submissions S."/>
        </authorList>
    </citation>
    <scope>NUCLEOTIDE SEQUENCE [LARGE SCALE GENOMIC DNA]</scope>
    <source>
        <strain evidence="4">DSM 18714</strain>
    </source>
</reference>
<dbReference type="RefSeq" id="WP_407947218.1">
    <property type="nucleotide sequence ID" value="NZ_FTOM01000001.1"/>
</dbReference>
<dbReference type="Gene3D" id="3.40.30.10">
    <property type="entry name" value="Glutaredoxin"/>
    <property type="match status" value="1"/>
</dbReference>
<name>A0A1N7JYG4_9RHOB</name>
<evidence type="ECO:0000313" key="3">
    <source>
        <dbReference type="EMBL" id="SIS54378.1"/>
    </source>
</evidence>
<organism evidence="3 4">
    <name type="scientific">Phaeovulum vinaykumarii</name>
    <dbReference type="NCBI Taxonomy" id="407234"/>
    <lineage>
        <taxon>Bacteria</taxon>
        <taxon>Pseudomonadati</taxon>
        <taxon>Pseudomonadota</taxon>
        <taxon>Alphaproteobacteria</taxon>
        <taxon>Rhodobacterales</taxon>
        <taxon>Paracoccaceae</taxon>
        <taxon>Phaeovulum</taxon>
    </lineage>
</organism>
<keyword evidence="4" id="KW-1185">Reference proteome</keyword>
<proteinExistence type="inferred from homology"/>
<dbReference type="InterPro" id="IPR006660">
    <property type="entry name" value="Arsenate_reductase-like"/>
</dbReference>
<dbReference type="STRING" id="407234.SAMN05421795_101449"/>
<dbReference type="EMBL" id="FTOM01000001">
    <property type="protein sequence ID" value="SIS54378.1"/>
    <property type="molecule type" value="Genomic_DNA"/>
</dbReference>
<comment type="similarity">
    <text evidence="1 2">Belongs to the ArsC family.</text>
</comment>
<dbReference type="Pfam" id="PF03960">
    <property type="entry name" value="ArsC"/>
    <property type="match status" value="1"/>
</dbReference>
<dbReference type="InterPro" id="IPR036249">
    <property type="entry name" value="Thioredoxin-like_sf"/>
</dbReference>
<evidence type="ECO:0000256" key="2">
    <source>
        <dbReference type="PROSITE-ProRule" id="PRU01282"/>
    </source>
</evidence>
<dbReference type="PANTHER" id="PTHR30041">
    <property type="entry name" value="ARSENATE REDUCTASE"/>
    <property type="match status" value="1"/>
</dbReference>
<accession>A0A1N7JYG4</accession>
<gene>
    <name evidence="3" type="ORF">SAMN05421795_101449</name>
</gene>
<evidence type="ECO:0000256" key="1">
    <source>
        <dbReference type="ARBA" id="ARBA00007198"/>
    </source>
</evidence>
<sequence>MAHSAPDGDSPEITLYGIPTCDTCRKAMAALKAAGRKVRLHDLRAEPLAPDHWPALLERFGDKLVNRASATWRGLDADQRARPPAELLAEHPTLMKRPLIRAPEGLFLGWSAETRAALGVD</sequence>
<dbReference type="PANTHER" id="PTHR30041:SF8">
    <property type="entry name" value="PROTEIN YFFB"/>
    <property type="match status" value="1"/>
</dbReference>
<dbReference type="PROSITE" id="PS51353">
    <property type="entry name" value="ARSC"/>
    <property type="match status" value="1"/>
</dbReference>
<dbReference type="AlphaFoldDB" id="A0A1N7JYG4"/>
<evidence type="ECO:0000313" key="4">
    <source>
        <dbReference type="Proteomes" id="UP000186098"/>
    </source>
</evidence>